<evidence type="ECO:0000256" key="1">
    <source>
        <dbReference type="ARBA" id="ARBA00011054"/>
    </source>
</evidence>
<proteinExistence type="inferred from homology"/>
<keyword evidence="2" id="KW-0677">Repeat</keyword>
<dbReference type="Pfam" id="PF12848">
    <property type="entry name" value="ABC_tran_Xtn"/>
    <property type="match status" value="1"/>
</dbReference>
<dbReference type="InterPro" id="IPR027417">
    <property type="entry name" value="P-loop_NTPase"/>
</dbReference>
<dbReference type="Gene3D" id="3.40.50.300">
    <property type="entry name" value="P-loop containing nucleotide triphosphate hydrolases"/>
    <property type="match status" value="1"/>
</dbReference>
<dbReference type="PANTHER" id="PTHR19211">
    <property type="entry name" value="ATP-BINDING TRANSPORT PROTEIN-RELATED"/>
    <property type="match status" value="1"/>
</dbReference>
<dbReference type="Pfam" id="PF00005">
    <property type="entry name" value="ABC_tran"/>
    <property type="match status" value="1"/>
</dbReference>
<evidence type="ECO:0000256" key="2">
    <source>
        <dbReference type="ARBA" id="ARBA00022737"/>
    </source>
</evidence>
<dbReference type="SUPFAM" id="SSF52540">
    <property type="entry name" value="P-loop containing nucleoside triphosphate hydrolases"/>
    <property type="match status" value="1"/>
</dbReference>
<dbReference type="AlphaFoldDB" id="A0A7J7ZJN9"/>
<evidence type="ECO:0000313" key="7">
    <source>
        <dbReference type="EMBL" id="KAF6374156.1"/>
    </source>
</evidence>
<feature type="domain" description="ABC transporter" evidence="6">
    <location>
        <begin position="32"/>
        <end position="234"/>
    </location>
</feature>
<comment type="similarity">
    <text evidence="1">Belongs to the ABC transporter superfamily. ABCF family. EF3 subfamily.</text>
</comment>
<comment type="caution">
    <text evidence="7">The sequence shown here is derived from an EMBL/GenBank/DDBJ whole genome shotgun (WGS) entry which is preliminary data.</text>
</comment>
<dbReference type="CDD" id="cd03221">
    <property type="entry name" value="ABCF_EF-3"/>
    <property type="match status" value="1"/>
</dbReference>
<keyword evidence="3" id="KW-0547">Nucleotide-binding</keyword>
<evidence type="ECO:0000256" key="4">
    <source>
        <dbReference type="ARBA" id="ARBA00022840"/>
    </source>
</evidence>
<evidence type="ECO:0000256" key="5">
    <source>
        <dbReference type="SAM" id="MobiDB-lite"/>
    </source>
</evidence>
<dbReference type="GO" id="GO:0005524">
    <property type="term" value="F:ATP binding"/>
    <property type="evidence" value="ECO:0007669"/>
    <property type="project" value="UniProtKB-KW"/>
</dbReference>
<sequence>MPSDLAKKKATEKKEAAKTQQRPRKGHEEMLSQKHSLSLTLHGQQLFSDTKLELNSGRGYGLIGLNGIGKSMLLSAIGKCEVPIAEHIDIYRLTREMPPSDKTTLQRVMEGDTERAMLEKEAERLAHEDTESQETKRLQWRLEERVALAKALFVRPFMRLLDEPTNNLDLDACVWLEEELKTFKHNLVLVSHSQDFLNGIHTNIIHMHNKTLKYYTGNYDQYLKTRLELEENHMKRFR</sequence>
<reference evidence="7 8" key="1">
    <citation type="journal article" date="2020" name="Nature">
        <title>Six reference-quality genomes reveal evolution of bat adaptations.</title>
        <authorList>
            <person name="Jebb D."/>
            <person name="Huang Z."/>
            <person name="Pippel M."/>
            <person name="Hughes G.M."/>
            <person name="Lavrichenko K."/>
            <person name="Devanna P."/>
            <person name="Winkler S."/>
            <person name="Jermiin L.S."/>
            <person name="Skirmuntt E.C."/>
            <person name="Katzourakis A."/>
            <person name="Burkitt-Gray L."/>
            <person name="Ray D.A."/>
            <person name="Sullivan K.A.M."/>
            <person name="Roscito J.G."/>
            <person name="Kirilenko B.M."/>
            <person name="Davalos L.M."/>
            <person name="Corthals A.P."/>
            <person name="Power M.L."/>
            <person name="Jones G."/>
            <person name="Ransome R.D."/>
            <person name="Dechmann D.K.N."/>
            <person name="Locatelli A.G."/>
            <person name="Puechmaille S.J."/>
            <person name="Fedrigo O."/>
            <person name="Jarvis E.D."/>
            <person name="Hiller M."/>
            <person name="Vernes S.C."/>
            <person name="Myers E.W."/>
            <person name="Teeling E.C."/>
        </authorList>
    </citation>
    <scope>NUCLEOTIDE SEQUENCE [LARGE SCALE GENOMIC DNA]</scope>
    <source>
        <strain evidence="7">MPipKuh1</strain>
        <tissue evidence="7">Flight muscle</tissue>
    </source>
</reference>
<protein>
    <recommendedName>
        <fullName evidence="6">ABC transporter domain-containing protein</fullName>
    </recommendedName>
</protein>
<evidence type="ECO:0000256" key="3">
    <source>
        <dbReference type="ARBA" id="ARBA00022741"/>
    </source>
</evidence>
<dbReference type="EMBL" id="JACAGB010000003">
    <property type="protein sequence ID" value="KAF6374156.1"/>
    <property type="molecule type" value="Genomic_DNA"/>
</dbReference>
<gene>
    <name evidence="7" type="ORF">mPipKuh1_009395</name>
</gene>
<dbReference type="InterPro" id="IPR032781">
    <property type="entry name" value="ABC_tran_Xtn"/>
</dbReference>
<feature type="compositionally biased region" description="Basic and acidic residues" evidence="5">
    <location>
        <begin position="1"/>
        <end position="17"/>
    </location>
</feature>
<evidence type="ECO:0000313" key="8">
    <source>
        <dbReference type="Proteomes" id="UP000558488"/>
    </source>
</evidence>
<name>A0A7J7ZJN9_PIPKU</name>
<dbReference type="InterPro" id="IPR003439">
    <property type="entry name" value="ABC_transporter-like_ATP-bd"/>
</dbReference>
<feature type="region of interest" description="Disordered" evidence="5">
    <location>
        <begin position="1"/>
        <end position="35"/>
    </location>
</feature>
<keyword evidence="4" id="KW-0067">ATP-binding</keyword>
<dbReference type="PANTHER" id="PTHR19211:SF15">
    <property type="entry name" value="ATP-BINDING CASSETTE SUB-FAMILY F MEMBER 2"/>
    <property type="match status" value="1"/>
</dbReference>
<dbReference type="GO" id="GO:0016887">
    <property type="term" value="F:ATP hydrolysis activity"/>
    <property type="evidence" value="ECO:0007669"/>
    <property type="project" value="InterPro"/>
</dbReference>
<dbReference type="Proteomes" id="UP000558488">
    <property type="component" value="Unassembled WGS sequence"/>
</dbReference>
<accession>A0A7J7ZJN9</accession>
<evidence type="ECO:0000259" key="6">
    <source>
        <dbReference type="PROSITE" id="PS50893"/>
    </source>
</evidence>
<dbReference type="InterPro" id="IPR050611">
    <property type="entry name" value="ABCF"/>
</dbReference>
<dbReference type="PROSITE" id="PS50893">
    <property type="entry name" value="ABC_TRANSPORTER_2"/>
    <property type="match status" value="1"/>
</dbReference>
<keyword evidence="8" id="KW-1185">Reference proteome</keyword>
<organism evidence="7 8">
    <name type="scientific">Pipistrellus kuhlii</name>
    <name type="common">Kuhl's pipistrelle</name>
    <dbReference type="NCBI Taxonomy" id="59472"/>
    <lineage>
        <taxon>Eukaryota</taxon>
        <taxon>Metazoa</taxon>
        <taxon>Chordata</taxon>
        <taxon>Craniata</taxon>
        <taxon>Vertebrata</taxon>
        <taxon>Euteleostomi</taxon>
        <taxon>Mammalia</taxon>
        <taxon>Eutheria</taxon>
        <taxon>Laurasiatheria</taxon>
        <taxon>Chiroptera</taxon>
        <taxon>Yangochiroptera</taxon>
        <taxon>Vespertilionidae</taxon>
        <taxon>Pipistrellus</taxon>
    </lineage>
</organism>